<evidence type="ECO:0008006" key="7">
    <source>
        <dbReference type="Google" id="ProtNLM"/>
    </source>
</evidence>
<proteinExistence type="predicted"/>
<protein>
    <recommendedName>
        <fullName evidence="7">Photosynthesis system II assembly factor Ycf48/Hcf136-like domain-containing protein</fullName>
    </recommendedName>
</protein>
<dbReference type="PANTHER" id="PTHR47199:SF2">
    <property type="entry name" value="PHOTOSYSTEM II STABILITY_ASSEMBLY FACTOR HCF136, CHLOROPLASTIC"/>
    <property type="match status" value="1"/>
</dbReference>
<organism evidence="4 5">
    <name type="scientific">Candidatus Aeolococcus gillhamiae</name>
    <dbReference type="NCBI Taxonomy" id="3127015"/>
    <lineage>
        <taxon>Bacteria</taxon>
        <taxon>Bacillati</taxon>
        <taxon>Candidatus Dormiibacterota</taxon>
        <taxon>Candidatus Dormibacteria</taxon>
        <taxon>Candidatus Aeolococcales</taxon>
        <taxon>Candidatus Aeolococcaceae</taxon>
        <taxon>Candidatus Aeolococcus</taxon>
    </lineage>
</organism>
<evidence type="ECO:0000313" key="3">
    <source>
        <dbReference type="EMBL" id="MBJ7593913.1"/>
    </source>
</evidence>
<gene>
    <name evidence="4" type="ORF">DLM65_14105</name>
    <name evidence="3" type="ORF">JF886_03475</name>
</gene>
<dbReference type="EMBL" id="QHBU01000272">
    <property type="protein sequence ID" value="PZR78030.1"/>
    <property type="molecule type" value="Genomic_DNA"/>
</dbReference>
<sequence length="447" mass="45079">MPDRDDDLARGLRDYYQRVAQQPAPDVTGRVMMSADNRAALRRRWTAICGGIAGVAAVAAVIVVALVNHNTAPVSAPAQTGAPTNGTTPVPGPSTSPTPLVRTAPPPPLPPGGPVPPGFTGVSATFTSPYQGWVLGTAPCAKRPCTSILRTVDGGATWKGVPAPRIELAGSAPFGIIRFADPLDGWVAAGAQLQVTHDGGATWYAAALPGVQASGVISDLETSAGVVDAWAIRETASAGPSMPATLYHASTTQDSWSTAPGVATTNGGYGQLSLVGSHGWLVVGSTHVYSTSDGTTWTARSSPCPAQQPVGIAAANASTVYASCTVNGSAGGSMVTRTMKVSHDGGASFQSTSPPPQTGDFSGIAATPNGRTVALAVSTAGPGSIQLSNDGGAHWKTPYSADQTGGAGFADLGFTTDSQGVVVLAPGQSGVLFLSHDGGLSWRAVRF</sequence>
<evidence type="ECO:0000256" key="1">
    <source>
        <dbReference type="SAM" id="MobiDB-lite"/>
    </source>
</evidence>
<keyword evidence="2" id="KW-1133">Transmembrane helix</keyword>
<accession>A0A934N4J2</accession>
<evidence type="ECO:0000313" key="5">
    <source>
        <dbReference type="Proteomes" id="UP000248724"/>
    </source>
</evidence>
<evidence type="ECO:0000313" key="6">
    <source>
        <dbReference type="Proteomes" id="UP000606991"/>
    </source>
</evidence>
<dbReference type="SUPFAM" id="SSF110296">
    <property type="entry name" value="Oligoxyloglucan reducing end-specific cellobiohydrolase"/>
    <property type="match status" value="1"/>
</dbReference>
<keyword evidence="2" id="KW-0812">Transmembrane</keyword>
<comment type="caution">
    <text evidence="4">The sequence shown here is derived from an EMBL/GenBank/DDBJ whole genome shotgun (WGS) entry which is preliminary data.</text>
</comment>
<dbReference type="AlphaFoldDB" id="A0A2W5YYY2"/>
<feature type="transmembrane region" description="Helical" evidence="2">
    <location>
        <begin position="45"/>
        <end position="67"/>
    </location>
</feature>
<reference evidence="4 5" key="1">
    <citation type="journal article" date="2017" name="Nature">
        <title>Atmospheric trace gases support primary production in Antarctic desert surface soil.</title>
        <authorList>
            <person name="Ji M."/>
            <person name="Greening C."/>
            <person name="Vanwonterghem I."/>
            <person name="Carere C.R."/>
            <person name="Bay S.K."/>
            <person name="Steen J.A."/>
            <person name="Montgomery K."/>
            <person name="Lines T."/>
            <person name="Beardall J."/>
            <person name="van Dorst J."/>
            <person name="Snape I."/>
            <person name="Stott M.B."/>
            <person name="Hugenholtz P."/>
            <person name="Ferrari B.C."/>
        </authorList>
    </citation>
    <scope>NUCLEOTIDE SEQUENCE [LARGE SCALE GENOMIC DNA]</scope>
    <source>
        <strain evidence="4">RRmetagenome_bin12</strain>
    </source>
</reference>
<dbReference type="InterPro" id="IPR015943">
    <property type="entry name" value="WD40/YVTN_repeat-like_dom_sf"/>
</dbReference>
<feature type="compositionally biased region" description="Pro residues" evidence="1">
    <location>
        <begin position="104"/>
        <end position="117"/>
    </location>
</feature>
<dbReference type="Proteomes" id="UP000248724">
    <property type="component" value="Unassembled WGS sequence"/>
</dbReference>
<dbReference type="EMBL" id="JAEKNS010000040">
    <property type="protein sequence ID" value="MBJ7593913.1"/>
    <property type="molecule type" value="Genomic_DNA"/>
</dbReference>
<feature type="region of interest" description="Disordered" evidence="1">
    <location>
        <begin position="74"/>
        <end position="118"/>
    </location>
</feature>
<reference evidence="3 6" key="3">
    <citation type="submission" date="2020-10" db="EMBL/GenBank/DDBJ databases">
        <title>Ca. Dormibacterota MAGs.</title>
        <authorList>
            <person name="Montgomery K."/>
        </authorList>
    </citation>
    <scope>NUCLEOTIDE SEQUENCE [LARGE SCALE GENOMIC DNA]</scope>
    <source>
        <strain evidence="3">SC8812_S17_18</strain>
    </source>
</reference>
<dbReference type="RefSeq" id="WP_337309659.1">
    <property type="nucleotide sequence ID" value="NZ_JAEKNS010000040.1"/>
</dbReference>
<feature type="compositionally biased region" description="Low complexity" evidence="1">
    <location>
        <begin position="80"/>
        <end position="89"/>
    </location>
</feature>
<evidence type="ECO:0000256" key="2">
    <source>
        <dbReference type="SAM" id="Phobius"/>
    </source>
</evidence>
<keyword evidence="2" id="KW-0472">Membrane</keyword>
<dbReference type="PANTHER" id="PTHR47199">
    <property type="entry name" value="PHOTOSYSTEM II STABILITY/ASSEMBLY FACTOR HCF136, CHLOROPLASTIC"/>
    <property type="match status" value="1"/>
</dbReference>
<dbReference type="Proteomes" id="UP000606991">
    <property type="component" value="Unassembled WGS sequence"/>
</dbReference>
<reference evidence="4" key="2">
    <citation type="submission" date="2018-05" db="EMBL/GenBank/DDBJ databases">
        <authorList>
            <person name="Ferrari B."/>
        </authorList>
    </citation>
    <scope>NUCLEOTIDE SEQUENCE</scope>
    <source>
        <strain evidence="4">RRmetagenome_bin12</strain>
    </source>
</reference>
<dbReference type="CDD" id="cd15482">
    <property type="entry name" value="Sialidase_non-viral"/>
    <property type="match status" value="1"/>
</dbReference>
<name>A0A2W5YYY2_9BACT</name>
<dbReference type="Gene3D" id="2.130.10.10">
    <property type="entry name" value="YVTN repeat-like/Quinoprotein amine dehydrogenase"/>
    <property type="match status" value="1"/>
</dbReference>
<accession>A0A2W5YYY2</accession>
<evidence type="ECO:0000313" key="4">
    <source>
        <dbReference type="EMBL" id="PZR78030.1"/>
    </source>
</evidence>